<feature type="non-terminal residue" evidence="1">
    <location>
        <position position="1"/>
    </location>
</feature>
<gene>
    <name evidence="1" type="ORF">PENTCL1PPCAC_29427</name>
</gene>
<reference evidence="1" key="1">
    <citation type="submission" date="2023-10" db="EMBL/GenBank/DDBJ databases">
        <title>Genome assembly of Pristionchus species.</title>
        <authorList>
            <person name="Yoshida K."/>
            <person name="Sommer R.J."/>
        </authorList>
    </citation>
    <scope>NUCLEOTIDE SEQUENCE</scope>
    <source>
        <strain evidence="1">RS0144</strain>
    </source>
</reference>
<accession>A0AAV5UM37</accession>
<comment type="caution">
    <text evidence="1">The sequence shown here is derived from an EMBL/GenBank/DDBJ whole genome shotgun (WGS) entry which is preliminary data.</text>
</comment>
<feature type="non-terminal residue" evidence="1">
    <location>
        <position position="123"/>
    </location>
</feature>
<dbReference type="Proteomes" id="UP001432027">
    <property type="component" value="Unassembled WGS sequence"/>
</dbReference>
<dbReference type="EMBL" id="BTSX01000006">
    <property type="protein sequence ID" value="GMT07253.1"/>
    <property type="molecule type" value="Genomic_DNA"/>
</dbReference>
<organism evidence="1 2">
    <name type="scientific">Pristionchus entomophagus</name>
    <dbReference type="NCBI Taxonomy" id="358040"/>
    <lineage>
        <taxon>Eukaryota</taxon>
        <taxon>Metazoa</taxon>
        <taxon>Ecdysozoa</taxon>
        <taxon>Nematoda</taxon>
        <taxon>Chromadorea</taxon>
        <taxon>Rhabditida</taxon>
        <taxon>Rhabditina</taxon>
        <taxon>Diplogasteromorpha</taxon>
        <taxon>Diplogasteroidea</taxon>
        <taxon>Neodiplogasteridae</taxon>
        <taxon>Pristionchus</taxon>
    </lineage>
</organism>
<proteinExistence type="predicted"/>
<sequence>GVDLWPRCIRRPSLVFHCERHILRLSHIWSDQRIRHPTLEANPRHAATVSDHANHSDLASHRCSRSPYWHLGVHSHHRLLYGSSHALRHVLRVVRALDAGRGLHVVCNEHEVGYTHDEFTISQ</sequence>
<dbReference type="AlphaFoldDB" id="A0AAV5UM37"/>
<evidence type="ECO:0000313" key="1">
    <source>
        <dbReference type="EMBL" id="GMT07253.1"/>
    </source>
</evidence>
<keyword evidence="2" id="KW-1185">Reference proteome</keyword>
<evidence type="ECO:0000313" key="2">
    <source>
        <dbReference type="Proteomes" id="UP001432027"/>
    </source>
</evidence>
<name>A0AAV5UM37_9BILA</name>
<protein>
    <submittedName>
        <fullName evidence="1">Uncharacterized protein</fullName>
    </submittedName>
</protein>